<name>A0ABR4WJ59_9FUSO</name>
<feature type="compositionally biased region" description="Basic and acidic residues" evidence="1">
    <location>
        <begin position="16"/>
        <end position="27"/>
    </location>
</feature>
<feature type="region of interest" description="Disordered" evidence="1">
    <location>
        <begin position="1"/>
        <end position="27"/>
    </location>
</feature>
<organism evidence="2 3">
    <name type="scientific">Fusobacterium periodonticum 2_1_31</name>
    <dbReference type="NCBI Taxonomy" id="469599"/>
    <lineage>
        <taxon>Bacteria</taxon>
        <taxon>Fusobacteriati</taxon>
        <taxon>Fusobacteriota</taxon>
        <taxon>Fusobacteriia</taxon>
        <taxon>Fusobacteriales</taxon>
        <taxon>Fusobacteriaceae</taxon>
        <taxon>Fusobacterium</taxon>
    </lineage>
</organism>
<reference evidence="2" key="1">
    <citation type="submission" date="2013-05" db="EMBL/GenBank/DDBJ databases">
        <title>The Genome Sequence of Fusobacterium sp. 2_1_31.</title>
        <authorList>
            <consortium name="The Broad Institute Genomics Platform"/>
            <person name="Earl A."/>
            <person name="Ward D."/>
            <person name="Feldgarden M."/>
            <person name="Gevers D."/>
            <person name="Ambrose C."/>
            <person name="Strauss J."/>
            <person name="Allen-Vercoe E."/>
            <person name="Walker B."/>
            <person name="Young S."/>
            <person name="Zeng Q."/>
            <person name="Gargeya S."/>
            <person name="Fitzgerald M."/>
            <person name="Haas B."/>
            <person name="Abouelleil A."/>
            <person name="Allen A.W."/>
            <person name="Alvarado L."/>
            <person name="Arachchi H.M."/>
            <person name="Berlin A.M."/>
            <person name="Chapman S.B."/>
            <person name="Gainer-Dewar J."/>
            <person name="Goldberg J."/>
            <person name="Griggs A."/>
            <person name="Gujja S."/>
            <person name="Hansen M."/>
            <person name="Howarth C."/>
            <person name="Imamovic A."/>
            <person name="Ireland A."/>
            <person name="Larimer J."/>
            <person name="McCowan C."/>
            <person name="Murphy C."/>
            <person name="Pearson M."/>
            <person name="Poon T.W."/>
            <person name="Priest M."/>
            <person name="Roberts A."/>
            <person name="Saif S."/>
            <person name="Shea T."/>
            <person name="Sisk P."/>
            <person name="Sykes S."/>
            <person name="Wortman J."/>
            <person name="Nusbaum C."/>
            <person name="Birren B."/>
        </authorList>
    </citation>
    <scope>NUCLEOTIDE SEQUENCE [LARGE SCALE GENOMIC DNA]</scope>
    <source>
        <strain evidence="2">2_1_31</strain>
    </source>
</reference>
<accession>A0ABR4WJ59</accession>
<evidence type="ECO:0000313" key="3">
    <source>
        <dbReference type="Proteomes" id="UP000003301"/>
    </source>
</evidence>
<protein>
    <submittedName>
        <fullName evidence="2">Uncharacterized protein</fullName>
    </submittedName>
</protein>
<gene>
    <name evidence="2" type="ORF">FSAG_001649</name>
</gene>
<dbReference type="RefSeq" id="WP_244266634.1">
    <property type="nucleotide sequence ID" value="NZ_KN173679.1"/>
</dbReference>
<evidence type="ECO:0000256" key="1">
    <source>
        <dbReference type="SAM" id="MobiDB-lite"/>
    </source>
</evidence>
<dbReference type="EMBL" id="ACDC03000037">
    <property type="protein sequence ID" value="KGE61952.1"/>
    <property type="molecule type" value="Genomic_DNA"/>
</dbReference>
<feature type="non-terminal residue" evidence="2">
    <location>
        <position position="1"/>
    </location>
</feature>
<proteinExistence type="predicted"/>
<evidence type="ECO:0000313" key="2">
    <source>
        <dbReference type="EMBL" id="KGE61952.1"/>
    </source>
</evidence>
<comment type="caution">
    <text evidence="2">The sequence shown here is derived from an EMBL/GenBank/DDBJ whole genome shotgun (WGS) entry which is preliminary data.</text>
</comment>
<keyword evidence="3" id="KW-1185">Reference proteome</keyword>
<sequence>KKTSTEDLGFNTDINKAQEKTKDEEKHLDAELHTDLIGEDKRNEIKYAFKKLGSLHEILDQKKFKESMEGVLLDKFKDEHQREFNLIKDENLSLEDKQKLAQNLVERYLRENGYQGVIPEVLLTDEAHSFTVDSKDKATGTKRREKIYFSINDIADPNLAFSRLFGHEKAHMNTYDEGKDGEETSIHTREKIGSENKNKVFTEEEKTDYLNNLRNKYKNQKSIEKQFAEAKLVPEKDKEHYVDWKNFNKYLEAEKFVKDNTYLLSKMYKVAKEKILNNPKKYTYYYIQDTNNVVFKDKEDFEKEQAKLRAKIASEKDDKKRRELEKELYYKLPDSMAQLHNIEIDENGEVYINIKFPNEKYVNKKGKEVVINKKTGEIINDGINNGTYNMGVWEGSYNFLDFDVAYENIIHLGIDVPAWIDYGVNSKDKLTKAQREELYEISKLYFKDYLFREVVDKNEKLNYKIYQEYMNKWR</sequence>
<dbReference type="Proteomes" id="UP000003301">
    <property type="component" value="Unassembled WGS sequence"/>
</dbReference>